<reference evidence="2" key="2">
    <citation type="submission" date="2015-03" db="EMBL/GenBank/DDBJ databases">
        <authorList>
            <person name="Chow C.-E.T."/>
            <person name="Winget D.M."/>
            <person name="White R.A.III."/>
            <person name="Hallam S.J."/>
            <person name="Suttle C.A."/>
        </authorList>
    </citation>
    <scope>NUCLEOTIDE SEQUENCE</scope>
    <source>
        <strain evidence="2">Oxic3_4</strain>
    </source>
</reference>
<evidence type="ECO:0000256" key="1">
    <source>
        <dbReference type="SAM" id="MobiDB-lite"/>
    </source>
</evidence>
<reference evidence="2" key="1">
    <citation type="journal article" date="2015" name="Front. Microbiol.">
        <title>Combining genomic sequencing methods to explore viral diversity and reveal potential virus-host interactions.</title>
        <authorList>
            <person name="Chow C.E."/>
            <person name="Winget D.M."/>
            <person name="White R.A.III."/>
            <person name="Hallam S.J."/>
            <person name="Suttle C.A."/>
        </authorList>
    </citation>
    <scope>NUCLEOTIDE SEQUENCE</scope>
    <source>
        <strain evidence="2">Oxic3_4</strain>
    </source>
</reference>
<evidence type="ECO:0000313" key="2">
    <source>
        <dbReference type="EMBL" id="AKH48840.1"/>
    </source>
</evidence>
<protein>
    <submittedName>
        <fullName evidence="2">Uncharacterized protein</fullName>
    </submittedName>
</protein>
<feature type="region of interest" description="Disordered" evidence="1">
    <location>
        <begin position="46"/>
        <end position="67"/>
    </location>
</feature>
<name>A0A0F7LA96_9VIRU</name>
<accession>A0A0F7LA96</accession>
<dbReference type="EMBL" id="KR029610">
    <property type="protein sequence ID" value="AKH48840.1"/>
    <property type="molecule type" value="Genomic_DNA"/>
</dbReference>
<sequence>MDRLKSFRLVLVPLSMRPSRVTTISLVIPKVLTLIHHIDHQTLYLGSKHGSSIPDNPDPSGRGQPTA</sequence>
<organism evidence="2">
    <name type="scientific">uncultured marine virus</name>
    <dbReference type="NCBI Taxonomy" id="186617"/>
    <lineage>
        <taxon>Viruses</taxon>
        <taxon>environmental samples</taxon>
    </lineage>
</organism>
<proteinExistence type="predicted"/>